<sequence>MREQLTGDDLFAEILLLSDHRKNILLVEGPDDVATLDSHVAEEHTFVVPGYGKTSVQYAIDLCDARGINNVLAILDRDWVGIAEAEVSTPNVIYTDLYDLDATAIFAGDATKRTVAGLCDPNRVKLHTDSLQLAHIADIGVPTSAAIGVLRLVTKEQRLPLRLRDFPVQEILNLDNGAPDIEKMIVIAAARAASRSTVVDVENIASLVRARIDNLANPRRFCSGHDLGMTIATIMRKRWGCTTKADTVIKTFRVSFGCPELVSTSLYAKVRSWADDRGLEVWSCPKVLARAASQLS</sequence>
<keyword evidence="2" id="KW-1185">Reference proteome</keyword>
<gene>
    <name evidence="1" type="ORF">J2S44_003900</name>
</gene>
<protein>
    <recommendedName>
        <fullName evidence="3">DUF4435 domain-containing protein</fullName>
    </recommendedName>
</protein>
<evidence type="ECO:0000313" key="2">
    <source>
        <dbReference type="Proteomes" id="UP001183629"/>
    </source>
</evidence>
<evidence type="ECO:0008006" key="3">
    <source>
        <dbReference type="Google" id="ProtNLM"/>
    </source>
</evidence>
<dbReference type="AlphaFoldDB" id="A0AAE4CT30"/>
<name>A0AAE4CT30_9ACTN</name>
<accession>A0AAE4CT30</accession>
<comment type="caution">
    <text evidence="1">The sequence shown here is derived from an EMBL/GenBank/DDBJ whole genome shotgun (WGS) entry which is preliminary data.</text>
</comment>
<organism evidence="1 2">
    <name type="scientific">Catenuloplanes niger</name>
    <dbReference type="NCBI Taxonomy" id="587534"/>
    <lineage>
        <taxon>Bacteria</taxon>
        <taxon>Bacillati</taxon>
        <taxon>Actinomycetota</taxon>
        <taxon>Actinomycetes</taxon>
        <taxon>Micromonosporales</taxon>
        <taxon>Micromonosporaceae</taxon>
        <taxon>Catenuloplanes</taxon>
    </lineage>
</organism>
<dbReference type="EMBL" id="JAVDYC010000001">
    <property type="protein sequence ID" value="MDR7323650.1"/>
    <property type="molecule type" value="Genomic_DNA"/>
</dbReference>
<dbReference type="Proteomes" id="UP001183629">
    <property type="component" value="Unassembled WGS sequence"/>
</dbReference>
<reference evidence="1 2" key="1">
    <citation type="submission" date="2023-07" db="EMBL/GenBank/DDBJ databases">
        <title>Sequencing the genomes of 1000 actinobacteria strains.</title>
        <authorList>
            <person name="Klenk H.-P."/>
        </authorList>
    </citation>
    <scope>NUCLEOTIDE SEQUENCE [LARGE SCALE GENOMIC DNA]</scope>
    <source>
        <strain evidence="1 2">DSM 44711</strain>
    </source>
</reference>
<dbReference type="RefSeq" id="WP_310415882.1">
    <property type="nucleotide sequence ID" value="NZ_JAVDYC010000001.1"/>
</dbReference>
<evidence type="ECO:0000313" key="1">
    <source>
        <dbReference type="EMBL" id="MDR7323650.1"/>
    </source>
</evidence>
<proteinExistence type="predicted"/>